<protein>
    <submittedName>
        <fullName evidence="1">Uncharacterized protein</fullName>
    </submittedName>
</protein>
<sequence>MVERLNNDPLNYLGVRERTPPSTTVLARKPDIDETSGINGPFAVGDVWLDTFNGNYFIFFGSAAGVADWRQISL</sequence>
<name>A0A0F9QBJ2_9ZZZZ</name>
<dbReference type="EMBL" id="LAZR01004235">
    <property type="protein sequence ID" value="KKN10541.1"/>
    <property type="molecule type" value="Genomic_DNA"/>
</dbReference>
<proteinExistence type="predicted"/>
<gene>
    <name evidence="1" type="ORF">LCGC14_1035610</name>
</gene>
<reference evidence="1" key="1">
    <citation type="journal article" date="2015" name="Nature">
        <title>Complex archaea that bridge the gap between prokaryotes and eukaryotes.</title>
        <authorList>
            <person name="Spang A."/>
            <person name="Saw J.H."/>
            <person name="Jorgensen S.L."/>
            <person name="Zaremba-Niedzwiedzka K."/>
            <person name="Martijn J."/>
            <person name="Lind A.E."/>
            <person name="van Eijk R."/>
            <person name="Schleper C."/>
            <person name="Guy L."/>
            <person name="Ettema T.J."/>
        </authorList>
    </citation>
    <scope>NUCLEOTIDE SEQUENCE</scope>
</reference>
<organism evidence="1">
    <name type="scientific">marine sediment metagenome</name>
    <dbReference type="NCBI Taxonomy" id="412755"/>
    <lineage>
        <taxon>unclassified sequences</taxon>
        <taxon>metagenomes</taxon>
        <taxon>ecological metagenomes</taxon>
    </lineage>
</organism>
<evidence type="ECO:0000313" key="1">
    <source>
        <dbReference type="EMBL" id="KKN10541.1"/>
    </source>
</evidence>
<dbReference type="AlphaFoldDB" id="A0A0F9QBJ2"/>
<accession>A0A0F9QBJ2</accession>
<comment type="caution">
    <text evidence="1">The sequence shown here is derived from an EMBL/GenBank/DDBJ whole genome shotgun (WGS) entry which is preliminary data.</text>
</comment>